<proteinExistence type="predicted"/>
<evidence type="ECO:0000313" key="1">
    <source>
        <dbReference type="EMBL" id="MBK9981890.1"/>
    </source>
</evidence>
<evidence type="ECO:0000313" key="2">
    <source>
        <dbReference type="Proteomes" id="UP000808337"/>
    </source>
</evidence>
<sequence>MKSLLSFAIFIIAFCSSNSLLSQTSERQVIDIVWLKDGSRLTGTILKWDLERGMGFKLLTGAEITILKKDIHRVMQDVQKTDDNGLLDPKYSYARTPKPYSFREKGWYQNSSGFINVSFSGGAGIHHAMGYRFNRFIGVGLGTGIESHDFNSIRNIIPIYAEARGFLAPEKISPYYALKIGYGIALKDESRGTTRAVGGFHFSPEFGVRFGGGDVSYYLGVEYKIQNATFTTDGFDFGGLKFTDKISYRRVELRTGLLF</sequence>
<comment type="caution">
    <text evidence="1">The sequence shown here is derived from an EMBL/GenBank/DDBJ whole genome shotgun (WGS) entry which is preliminary data.</text>
</comment>
<gene>
    <name evidence="1" type="ORF">IPP15_05610</name>
</gene>
<evidence type="ECO:0008006" key="3">
    <source>
        <dbReference type="Google" id="ProtNLM"/>
    </source>
</evidence>
<dbReference type="AlphaFoldDB" id="A0A9D7SUC4"/>
<accession>A0A9D7SUC4</accession>
<organism evidence="1 2">
    <name type="scientific">Candidatus Opimibacter skivensis</name>
    <dbReference type="NCBI Taxonomy" id="2982028"/>
    <lineage>
        <taxon>Bacteria</taxon>
        <taxon>Pseudomonadati</taxon>
        <taxon>Bacteroidota</taxon>
        <taxon>Saprospiria</taxon>
        <taxon>Saprospirales</taxon>
        <taxon>Saprospiraceae</taxon>
        <taxon>Candidatus Opimibacter</taxon>
    </lineage>
</organism>
<dbReference type="Proteomes" id="UP000808337">
    <property type="component" value="Unassembled WGS sequence"/>
</dbReference>
<dbReference type="EMBL" id="JADKGY010000001">
    <property type="protein sequence ID" value="MBK9981890.1"/>
    <property type="molecule type" value="Genomic_DNA"/>
</dbReference>
<name>A0A9D7SUC4_9BACT</name>
<reference evidence="1 2" key="1">
    <citation type="submission" date="2020-10" db="EMBL/GenBank/DDBJ databases">
        <title>Connecting structure to function with the recovery of over 1000 high-quality activated sludge metagenome-assembled genomes encoding full-length rRNA genes using long-read sequencing.</title>
        <authorList>
            <person name="Singleton C.M."/>
            <person name="Petriglieri F."/>
            <person name="Kristensen J.M."/>
            <person name="Kirkegaard R.H."/>
            <person name="Michaelsen T.Y."/>
            <person name="Andersen M.H."/>
            <person name="Karst S.M."/>
            <person name="Dueholm M.S."/>
            <person name="Nielsen P.H."/>
            <person name="Albertsen M."/>
        </authorList>
    </citation>
    <scope>NUCLEOTIDE SEQUENCE [LARGE SCALE GENOMIC DNA]</scope>
    <source>
        <strain evidence="1">Ribe_18-Q3-R11-54_MAXAC.273</strain>
    </source>
</reference>
<protein>
    <recommendedName>
        <fullName evidence="3">Outer membrane protein beta-barrel domain-containing protein</fullName>
    </recommendedName>
</protein>